<feature type="transmembrane region" description="Helical" evidence="2">
    <location>
        <begin position="87"/>
        <end position="109"/>
    </location>
</feature>
<gene>
    <name evidence="4" type="ORF">CAP_7199</name>
</gene>
<feature type="transmembrane region" description="Helical" evidence="2">
    <location>
        <begin position="6"/>
        <end position="26"/>
    </location>
</feature>
<dbReference type="PANTHER" id="PTHR38034:SF1">
    <property type="entry name" value="INNER MEMBRANE PROTEIN YPJD"/>
    <property type="match status" value="1"/>
</dbReference>
<feature type="transmembrane region" description="Helical" evidence="2">
    <location>
        <begin position="290"/>
        <end position="310"/>
    </location>
</feature>
<reference evidence="4 5" key="1">
    <citation type="submission" date="2013-05" db="EMBL/GenBank/DDBJ databases">
        <title>Genome assembly of Chondromyces apiculatus DSM 436.</title>
        <authorList>
            <person name="Sharma G."/>
            <person name="Khatri I."/>
            <person name="Kaur C."/>
            <person name="Mayilraj S."/>
            <person name="Subramanian S."/>
        </authorList>
    </citation>
    <scope>NUCLEOTIDE SEQUENCE [LARGE SCALE GENOMIC DNA]</scope>
    <source>
        <strain evidence="4 5">DSM 436</strain>
    </source>
</reference>
<feature type="transmembrane region" description="Helical" evidence="2">
    <location>
        <begin position="173"/>
        <end position="200"/>
    </location>
</feature>
<dbReference type="STRING" id="1192034.CAP_7199"/>
<dbReference type="InterPro" id="IPR052372">
    <property type="entry name" value="YpjD/HemX"/>
</dbReference>
<dbReference type="EMBL" id="ASRX01000061">
    <property type="protein sequence ID" value="EYF02428.1"/>
    <property type="molecule type" value="Genomic_DNA"/>
</dbReference>
<organism evidence="4 5">
    <name type="scientific">Chondromyces apiculatus DSM 436</name>
    <dbReference type="NCBI Taxonomy" id="1192034"/>
    <lineage>
        <taxon>Bacteria</taxon>
        <taxon>Pseudomonadati</taxon>
        <taxon>Myxococcota</taxon>
        <taxon>Polyangia</taxon>
        <taxon>Polyangiales</taxon>
        <taxon>Polyangiaceae</taxon>
        <taxon>Chondromyces</taxon>
    </lineage>
</organism>
<feature type="domain" description="Cytochrome c assembly protein" evidence="3">
    <location>
        <begin position="114"/>
        <end position="300"/>
    </location>
</feature>
<evidence type="ECO:0000256" key="1">
    <source>
        <dbReference type="SAM" id="MobiDB-lite"/>
    </source>
</evidence>
<dbReference type="RefSeq" id="WP_063748783.1">
    <property type="nucleotide sequence ID" value="NZ_ASRX01000061.1"/>
</dbReference>
<dbReference type="PANTHER" id="PTHR38034">
    <property type="entry name" value="INNER MEMBRANE PROTEIN YPJD"/>
    <property type="match status" value="1"/>
</dbReference>
<evidence type="ECO:0000313" key="5">
    <source>
        <dbReference type="Proteomes" id="UP000019678"/>
    </source>
</evidence>
<keyword evidence="2" id="KW-1133">Transmembrane helix</keyword>
<dbReference type="Proteomes" id="UP000019678">
    <property type="component" value="Unassembled WGS sequence"/>
</dbReference>
<evidence type="ECO:0000259" key="3">
    <source>
        <dbReference type="Pfam" id="PF01578"/>
    </source>
</evidence>
<keyword evidence="2" id="KW-0812">Transmembrane</keyword>
<sequence length="342" mass="35801">MTEALSAVTFAVALLLYGGASALFFFDVAGARAPRGRAPSPSLPSVALPPFPDAGVPDLRPIGRPSLPSLPLDAAAAAPSFTRHAPLLLGLGALAHAAYVTIASFVAHVCPVHSVHFMLSVASLLATATYVLARRRFRIDALGLVVGPLGLAFLLGTFFLGKPGPEPKLPSGFIAAHVLANLLGIAFFLLAGAAATLYLVQEKRLKRKRAALAPGNLPALDTLDRAVHRFLAAGFLPLTLGVVTGTFWARRLEMGHPDEIMRTVFGYATWLLVATVLVLRVAAGWRGRRAAYGTIAGLACAGVVLVIYLFRPAIAAGGGDRTEPRAQVEADVPALPRGGHPR</sequence>
<dbReference type="GO" id="GO:0017004">
    <property type="term" value="P:cytochrome complex assembly"/>
    <property type="evidence" value="ECO:0007669"/>
    <property type="project" value="InterPro"/>
</dbReference>
<accession>A0A017SZM9</accession>
<dbReference type="InterPro" id="IPR002541">
    <property type="entry name" value="Cyt_c_assembly"/>
</dbReference>
<evidence type="ECO:0000256" key="2">
    <source>
        <dbReference type="SAM" id="Phobius"/>
    </source>
</evidence>
<keyword evidence="2" id="KW-0472">Membrane</keyword>
<feature type="transmembrane region" description="Helical" evidence="2">
    <location>
        <begin position="115"/>
        <end position="133"/>
    </location>
</feature>
<name>A0A017SZM9_9BACT</name>
<dbReference type="Pfam" id="PF01578">
    <property type="entry name" value="Cytochrom_C_asm"/>
    <property type="match status" value="1"/>
</dbReference>
<feature type="region of interest" description="Disordered" evidence="1">
    <location>
        <begin position="317"/>
        <end position="342"/>
    </location>
</feature>
<dbReference type="GO" id="GO:0020037">
    <property type="term" value="F:heme binding"/>
    <property type="evidence" value="ECO:0007669"/>
    <property type="project" value="InterPro"/>
</dbReference>
<feature type="transmembrane region" description="Helical" evidence="2">
    <location>
        <begin position="140"/>
        <end position="161"/>
    </location>
</feature>
<dbReference type="AlphaFoldDB" id="A0A017SZM9"/>
<protein>
    <submittedName>
        <fullName evidence="4">Cytochrome c assembly protein</fullName>
    </submittedName>
</protein>
<feature type="transmembrane region" description="Helical" evidence="2">
    <location>
        <begin position="230"/>
        <end position="249"/>
    </location>
</feature>
<comment type="caution">
    <text evidence="4">The sequence shown here is derived from an EMBL/GenBank/DDBJ whole genome shotgun (WGS) entry which is preliminary data.</text>
</comment>
<dbReference type="eggNOG" id="COG4137">
    <property type="taxonomic scope" value="Bacteria"/>
</dbReference>
<evidence type="ECO:0000313" key="4">
    <source>
        <dbReference type="EMBL" id="EYF02428.1"/>
    </source>
</evidence>
<dbReference type="OrthoDB" id="9814290at2"/>
<keyword evidence="5" id="KW-1185">Reference proteome</keyword>
<proteinExistence type="predicted"/>
<feature type="transmembrane region" description="Helical" evidence="2">
    <location>
        <begin position="264"/>
        <end position="283"/>
    </location>
</feature>